<dbReference type="Pfam" id="PF13439">
    <property type="entry name" value="Glyco_transf_4"/>
    <property type="match status" value="1"/>
</dbReference>
<feature type="domain" description="Glycosyltransferase subfamily 4-like N-terminal" evidence="1">
    <location>
        <begin position="3"/>
        <end position="171"/>
    </location>
</feature>
<dbReference type="InterPro" id="IPR028098">
    <property type="entry name" value="Glyco_trans_4-like_N"/>
</dbReference>
<dbReference type="EMBL" id="BARU01039158">
    <property type="protein sequence ID" value="GAH78152.1"/>
    <property type="molecule type" value="Genomic_DNA"/>
</dbReference>
<sequence length="194" mass="22301">MAGTEKYLIYLSKGLKSNGFSTTILTRHFPPLLKREIHLDYDLFRVGLNPFPYTQNKYIGGFSNFIATNFTYSFIGFYEALKIVKDCNIIHAQLGVYADVHIGAKLSKKLQKPLIITIHGKFGNNVGDIIPNKRLLNELRKADLLIVNRDSAHKFLSENNFKNIVTMYNSIPFNKYKKPKDFKQIDNKIKVLNI</sequence>
<reference evidence="2" key="1">
    <citation type="journal article" date="2014" name="Front. Microbiol.">
        <title>High frequency of phylogenetically diverse reductive dehalogenase-homologous genes in deep subseafloor sedimentary metagenomes.</title>
        <authorList>
            <person name="Kawai M."/>
            <person name="Futagami T."/>
            <person name="Toyoda A."/>
            <person name="Takaki Y."/>
            <person name="Nishi S."/>
            <person name="Hori S."/>
            <person name="Arai W."/>
            <person name="Tsubouchi T."/>
            <person name="Morono Y."/>
            <person name="Uchiyama I."/>
            <person name="Ito T."/>
            <person name="Fujiyama A."/>
            <person name="Inagaki F."/>
            <person name="Takami H."/>
        </authorList>
    </citation>
    <scope>NUCLEOTIDE SEQUENCE</scope>
    <source>
        <strain evidence="2">Expedition CK06-06</strain>
    </source>
</reference>
<evidence type="ECO:0000259" key="1">
    <source>
        <dbReference type="Pfam" id="PF13439"/>
    </source>
</evidence>
<comment type="caution">
    <text evidence="2">The sequence shown here is derived from an EMBL/GenBank/DDBJ whole genome shotgun (WGS) entry which is preliminary data.</text>
</comment>
<proteinExistence type="predicted"/>
<name>X1I8Y2_9ZZZZ</name>
<accession>X1I8Y2</accession>
<dbReference type="AlphaFoldDB" id="X1I8Y2"/>
<organism evidence="2">
    <name type="scientific">marine sediment metagenome</name>
    <dbReference type="NCBI Taxonomy" id="412755"/>
    <lineage>
        <taxon>unclassified sequences</taxon>
        <taxon>metagenomes</taxon>
        <taxon>ecological metagenomes</taxon>
    </lineage>
</organism>
<dbReference type="SUPFAM" id="SSF53756">
    <property type="entry name" value="UDP-Glycosyltransferase/glycogen phosphorylase"/>
    <property type="match status" value="1"/>
</dbReference>
<dbReference type="Gene3D" id="3.40.50.2000">
    <property type="entry name" value="Glycogen Phosphorylase B"/>
    <property type="match status" value="1"/>
</dbReference>
<evidence type="ECO:0000313" key="2">
    <source>
        <dbReference type="EMBL" id="GAH78152.1"/>
    </source>
</evidence>
<protein>
    <recommendedName>
        <fullName evidence="1">Glycosyltransferase subfamily 4-like N-terminal domain-containing protein</fullName>
    </recommendedName>
</protein>
<gene>
    <name evidence="2" type="ORF">S03H2_60731</name>
</gene>